<dbReference type="Gene3D" id="1.20.58.1910">
    <property type="match status" value="1"/>
</dbReference>
<comment type="caution">
    <text evidence="2">The sequence shown here is derived from an EMBL/GenBank/DDBJ whole genome shotgun (WGS) entry which is preliminary data.</text>
</comment>
<feature type="domain" description="HD" evidence="1">
    <location>
        <begin position="23"/>
        <end position="128"/>
    </location>
</feature>
<dbReference type="PANTHER" id="PTHR33594">
    <property type="entry name" value="SUPERFAMILY HYDROLASE, PUTATIVE (AFU_ORTHOLOGUE AFUA_1G03035)-RELATED"/>
    <property type="match status" value="1"/>
</dbReference>
<dbReference type="Gene3D" id="1.10.472.50">
    <property type="entry name" value="HD-domain/PDEase-like"/>
    <property type="match status" value="1"/>
</dbReference>
<evidence type="ECO:0000313" key="2">
    <source>
        <dbReference type="EMBL" id="MDN4533793.1"/>
    </source>
</evidence>
<evidence type="ECO:0000259" key="1">
    <source>
        <dbReference type="PROSITE" id="PS51831"/>
    </source>
</evidence>
<dbReference type="CDD" id="cd00077">
    <property type="entry name" value="HDc"/>
    <property type="match status" value="1"/>
</dbReference>
<evidence type="ECO:0000313" key="3">
    <source>
        <dbReference type="Proteomes" id="UP001171687"/>
    </source>
</evidence>
<dbReference type="AlphaFoldDB" id="A0AAW7MES1"/>
<dbReference type="SUPFAM" id="SSF109604">
    <property type="entry name" value="HD-domain/PDEase-like"/>
    <property type="match status" value="1"/>
</dbReference>
<proteinExistence type="predicted"/>
<dbReference type="PANTHER" id="PTHR33594:SF1">
    <property type="entry name" value="HD_PDEASE DOMAIN-CONTAINING PROTEIN"/>
    <property type="match status" value="1"/>
</dbReference>
<dbReference type="RefSeq" id="WP_272595134.1">
    <property type="nucleotide sequence ID" value="NZ_JAQPQT010000001.1"/>
</dbReference>
<reference evidence="2" key="1">
    <citation type="submission" date="2023-07" db="EMBL/GenBank/DDBJ databases">
        <title>Evaluation of the beneficial properties of pineapple isolates.</title>
        <authorList>
            <person name="Adefiranye O."/>
        </authorList>
    </citation>
    <scope>NUCLEOTIDE SEQUENCE</scope>
    <source>
        <strain evidence="2">PAPLE_T1</strain>
    </source>
</reference>
<dbReference type="SMART" id="SM00471">
    <property type="entry name" value="HDc"/>
    <property type="match status" value="1"/>
</dbReference>
<dbReference type="Proteomes" id="UP001171687">
    <property type="component" value="Unassembled WGS sequence"/>
</dbReference>
<name>A0AAW7MES1_9STAP</name>
<protein>
    <submittedName>
        <fullName evidence="2">HD domain-containing protein</fullName>
    </submittedName>
</protein>
<sequence length="216" mass="24515">MLQLQNIRDYMIQTLSTDQTGHDLTHIQRVEKIAVKLAEAEQVDDEGLEIILAAVYLHDTVDDKVVTDVESALEEVKVLLQKAGASNEHQQQIMDIILNMSYAKNLDHPKALSHLGQIVQDADRIDALGAIGIARAFYYGGTKGHTLYDETTPRSLDELNENNYRDRVSVVNHFHEKLLHLEDSMNTDMGKRIAAERTETMRTFLKTLNEEMNGER</sequence>
<dbReference type="InterPro" id="IPR006674">
    <property type="entry name" value="HD_domain"/>
</dbReference>
<dbReference type="Pfam" id="PF01966">
    <property type="entry name" value="HD"/>
    <property type="match status" value="1"/>
</dbReference>
<organism evidence="2 3">
    <name type="scientific">Staphylococcus auricularis</name>
    <dbReference type="NCBI Taxonomy" id="29379"/>
    <lineage>
        <taxon>Bacteria</taxon>
        <taxon>Bacillati</taxon>
        <taxon>Bacillota</taxon>
        <taxon>Bacilli</taxon>
        <taxon>Bacillales</taxon>
        <taxon>Staphylococcaceae</taxon>
        <taxon>Staphylococcus</taxon>
    </lineage>
</organism>
<accession>A0AAW7MES1</accession>
<dbReference type="EMBL" id="JAUHQC010000012">
    <property type="protein sequence ID" value="MDN4533793.1"/>
    <property type="molecule type" value="Genomic_DNA"/>
</dbReference>
<dbReference type="PROSITE" id="PS51831">
    <property type="entry name" value="HD"/>
    <property type="match status" value="1"/>
</dbReference>
<dbReference type="InterPro" id="IPR003607">
    <property type="entry name" value="HD/PDEase_dom"/>
</dbReference>
<gene>
    <name evidence="2" type="ORF">QYH67_09515</name>
</gene>